<feature type="region of interest" description="Disordered" evidence="1">
    <location>
        <begin position="103"/>
        <end position="124"/>
    </location>
</feature>
<sequence length="136" mass="14517">MPTVSIVAIGMSYISIQIRQPSSSLQSRRRPFSASIPEPSCFAATNSVIPSSPSLLQFTAAAAATQARTCPPFFSSPVITNQGRSRGVVQAQERTESDAVLGSRIDGGASKGARCRHDGDEQRSGFGGERDWWAML</sequence>
<comment type="caution">
    <text evidence="2">The sequence shown here is derived from an EMBL/GenBank/DDBJ whole genome shotgun (WGS) entry which is preliminary data.</text>
</comment>
<evidence type="ECO:0000256" key="1">
    <source>
        <dbReference type="SAM" id="MobiDB-lite"/>
    </source>
</evidence>
<dbReference type="EMBL" id="JBEDUW010000003">
    <property type="protein sequence ID" value="KAK9941378.1"/>
    <property type="molecule type" value="Genomic_DNA"/>
</dbReference>
<reference evidence="2 3" key="1">
    <citation type="journal article" date="2023" name="G3 (Bethesda)">
        <title>A chromosome-length genome assembly and annotation of blackberry (Rubus argutus, cv. 'Hillquist').</title>
        <authorList>
            <person name="Bruna T."/>
            <person name="Aryal R."/>
            <person name="Dudchenko O."/>
            <person name="Sargent D.J."/>
            <person name="Mead D."/>
            <person name="Buti M."/>
            <person name="Cavallini A."/>
            <person name="Hytonen T."/>
            <person name="Andres J."/>
            <person name="Pham M."/>
            <person name="Weisz D."/>
            <person name="Mascagni F."/>
            <person name="Usai G."/>
            <person name="Natali L."/>
            <person name="Bassil N."/>
            <person name="Fernandez G.E."/>
            <person name="Lomsadze A."/>
            <person name="Armour M."/>
            <person name="Olukolu B."/>
            <person name="Poorten T."/>
            <person name="Britton C."/>
            <person name="Davik J."/>
            <person name="Ashrafi H."/>
            <person name="Aiden E.L."/>
            <person name="Borodovsky M."/>
            <person name="Worthington M."/>
        </authorList>
    </citation>
    <scope>NUCLEOTIDE SEQUENCE [LARGE SCALE GENOMIC DNA]</scope>
    <source>
        <strain evidence="2">PI 553951</strain>
    </source>
</reference>
<evidence type="ECO:0000313" key="3">
    <source>
        <dbReference type="Proteomes" id="UP001457282"/>
    </source>
</evidence>
<feature type="compositionally biased region" description="Basic and acidic residues" evidence="1">
    <location>
        <begin position="115"/>
        <end position="124"/>
    </location>
</feature>
<organism evidence="2 3">
    <name type="scientific">Rubus argutus</name>
    <name type="common">Southern blackberry</name>
    <dbReference type="NCBI Taxonomy" id="59490"/>
    <lineage>
        <taxon>Eukaryota</taxon>
        <taxon>Viridiplantae</taxon>
        <taxon>Streptophyta</taxon>
        <taxon>Embryophyta</taxon>
        <taxon>Tracheophyta</taxon>
        <taxon>Spermatophyta</taxon>
        <taxon>Magnoliopsida</taxon>
        <taxon>eudicotyledons</taxon>
        <taxon>Gunneridae</taxon>
        <taxon>Pentapetalae</taxon>
        <taxon>rosids</taxon>
        <taxon>fabids</taxon>
        <taxon>Rosales</taxon>
        <taxon>Rosaceae</taxon>
        <taxon>Rosoideae</taxon>
        <taxon>Rosoideae incertae sedis</taxon>
        <taxon>Rubus</taxon>
    </lineage>
</organism>
<gene>
    <name evidence="2" type="ORF">M0R45_017984</name>
</gene>
<accession>A0AAW1XXA7</accession>
<evidence type="ECO:0000313" key="2">
    <source>
        <dbReference type="EMBL" id="KAK9941378.1"/>
    </source>
</evidence>
<proteinExistence type="predicted"/>
<dbReference type="Proteomes" id="UP001457282">
    <property type="component" value="Unassembled WGS sequence"/>
</dbReference>
<dbReference type="AlphaFoldDB" id="A0AAW1XXA7"/>
<protein>
    <submittedName>
        <fullName evidence="2">Uncharacterized protein</fullName>
    </submittedName>
</protein>
<name>A0AAW1XXA7_RUBAR</name>
<keyword evidence="3" id="KW-1185">Reference proteome</keyword>